<protein>
    <submittedName>
        <fullName evidence="1">Uncharacterized protein</fullName>
    </submittedName>
</protein>
<evidence type="ECO:0000313" key="1">
    <source>
        <dbReference type="EMBL" id="AKL88368.1"/>
    </source>
</evidence>
<keyword evidence="2" id="KW-1185">Reference proteome</keyword>
<name>A0A0K0NLA5_9CAUD</name>
<gene>
    <name evidence="1" type="ORF">GMA6_87</name>
</gene>
<dbReference type="GeneID" id="28801137"/>
<dbReference type="KEGG" id="vg:28801137"/>
<dbReference type="RefSeq" id="YP_009273569.1">
    <property type="nucleotide sequence ID" value="NC_030906.1"/>
</dbReference>
<proteinExistence type="predicted"/>
<accession>A0A0K0NLA5</accession>
<evidence type="ECO:0000313" key="2">
    <source>
        <dbReference type="Proteomes" id="UP000203886"/>
    </source>
</evidence>
<dbReference type="Proteomes" id="UP000203886">
    <property type="component" value="Segment"/>
</dbReference>
<sequence>MRKHVHPAPHLVVITEDTKEGLAMLSRKIVLPVCDRRLVERQRAQWRRAWTTGPERGPKYEYPCWVCGELGEIGVAGFGTKGTLIRPRNFQHADCYESVDEYQKMIWRIRDTKHVLRRAQRRKSKRSYDREALRQRRYDLGLDTSTGKQRKAR</sequence>
<dbReference type="EMBL" id="KR063280">
    <property type="protein sequence ID" value="AKL88368.1"/>
    <property type="molecule type" value="Genomic_DNA"/>
</dbReference>
<reference evidence="1 2" key="1">
    <citation type="journal article" date="2015" name="PLoS ONE">
        <title>Lysis to Kill: Evaluation of the Lytic Abilities, and Genomics of Nine Bacteriophages Infective for Gordonia spp. and Their Potential Use in Activated Sludge Foam Biocontrol.</title>
        <authorList>
            <person name="Dyson Z.A."/>
            <person name="Tucci J."/>
            <person name="Seviour R.J."/>
            <person name="Petrovski S."/>
        </authorList>
    </citation>
    <scope>NUCLEOTIDE SEQUENCE [LARGE SCALE GENOMIC DNA]</scope>
</reference>
<organism evidence="1 2">
    <name type="scientific">Gordonia phage GMA6</name>
    <dbReference type="NCBI Taxonomy" id="1647285"/>
    <lineage>
        <taxon>Viruses</taxon>
        <taxon>Duplodnaviria</taxon>
        <taxon>Heunggongvirae</taxon>
        <taxon>Uroviricota</taxon>
        <taxon>Caudoviricetes</taxon>
        <taxon>Bendigovirus</taxon>
        <taxon>Bendigovirus GMA6</taxon>
    </lineage>
</organism>